<evidence type="ECO:0000256" key="5">
    <source>
        <dbReference type="ARBA" id="ARBA00023163"/>
    </source>
</evidence>
<sequence length="335" mass="36501">MELRQLESFVHVAELGSFTRASNFLSVAQPVLSRQVRALEVEFRQALLERNGRGVTLTEAGKRFLEHGRSVLAQIERAQLDMEEGRGASTGRLVVALPPSVSLTLTAPLVRAFRERFPKATLCVLEGLSTYVLEWLTIGRADCAVVYTVPTSSGVELAPVLSEQLYLVSGRATGTASTDPSNPDEISLAEVAERNLVMPSRPHSIRMLLEATMAQASLKPRITLEIESIPAILTLVRDEGVHAILSLKAVRSSGHESDFHVRPIRQPTLETTLWIATSAQRPRGPLLNQTVPLLQNLLRDHWATGVGSGMVTSEKGTAITHPSLRTHAPDPARPA</sequence>
<evidence type="ECO:0000256" key="1">
    <source>
        <dbReference type="ARBA" id="ARBA00009437"/>
    </source>
</evidence>
<gene>
    <name evidence="7" type="ORF">GGD41_001309</name>
</gene>
<evidence type="ECO:0000259" key="6">
    <source>
        <dbReference type="PROSITE" id="PS50931"/>
    </source>
</evidence>
<evidence type="ECO:0000256" key="3">
    <source>
        <dbReference type="ARBA" id="ARBA00023125"/>
    </source>
</evidence>
<comment type="similarity">
    <text evidence="1">Belongs to the LysR transcriptional regulatory family.</text>
</comment>
<dbReference type="EMBL" id="JACCAU010000001">
    <property type="protein sequence ID" value="NYH14081.1"/>
    <property type="molecule type" value="Genomic_DNA"/>
</dbReference>
<dbReference type="PROSITE" id="PS50931">
    <property type="entry name" value="HTH_LYSR"/>
    <property type="match status" value="1"/>
</dbReference>
<dbReference type="Pfam" id="PF00126">
    <property type="entry name" value="HTH_1"/>
    <property type="match status" value="1"/>
</dbReference>
<dbReference type="Pfam" id="PF03466">
    <property type="entry name" value="LysR_substrate"/>
    <property type="match status" value="1"/>
</dbReference>
<evidence type="ECO:0000256" key="2">
    <source>
        <dbReference type="ARBA" id="ARBA00023015"/>
    </source>
</evidence>
<dbReference type="InterPro" id="IPR036388">
    <property type="entry name" value="WH-like_DNA-bd_sf"/>
</dbReference>
<dbReference type="SUPFAM" id="SSF46785">
    <property type="entry name" value="Winged helix' DNA-binding domain"/>
    <property type="match status" value="1"/>
</dbReference>
<dbReference type="Gene3D" id="3.40.190.290">
    <property type="match status" value="1"/>
</dbReference>
<dbReference type="RefSeq" id="WP_179709278.1">
    <property type="nucleotide sequence ID" value="NZ_JACCAU010000001.1"/>
</dbReference>
<dbReference type="GO" id="GO:2000142">
    <property type="term" value="P:regulation of DNA-templated transcription initiation"/>
    <property type="evidence" value="ECO:0007669"/>
    <property type="project" value="TreeGrafter"/>
</dbReference>
<comment type="caution">
    <text evidence="7">The sequence shown here is derived from an EMBL/GenBank/DDBJ whole genome shotgun (WGS) entry which is preliminary data.</text>
</comment>
<dbReference type="Gene3D" id="1.10.10.10">
    <property type="entry name" value="Winged helix-like DNA-binding domain superfamily/Winged helix DNA-binding domain"/>
    <property type="match status" value="1"/>
</dbReference>
<keyword evidence="5" id="KW-0804">Transcription</keyword>
<dbReference type="GO" id="GO:0003700">
    <property type="term" value="F:DNA-binding transcription factor activity"/>
    <property type="evidence" value="ECO:0007669"/>
    <property type="project" value="InterPro"/>
</dbReference>
<dbReference type="InterPro" id="IPR005119">
    <property type="entry name" value="LysR_subst-bd"/>
</dbReference>
<proteinExistence type="inferred from homology"/>
<keyword evidence="3" id="KW-0238">DNA-binding</keyword>
<evidence type="ECO:0000313" key="8">
    <source>
        <dbReference type="Proteomes" id="UP000572540"/>
    </source>
</evidence>
<keyword evidence="4" id="KW-0010">Activator</keyword>
<dbReference type="InterPro" id="IPR036390">
    <property type="entry name" value="WH_DNA-bd_sf"/>
</dbReference>
<evidence type="ECO:0000313" key="7">
    <source>
        <dbReference type="EMBL" id="NYH14081.1"/>
    </source>
</evidence>
<accession>A0A7Y9W4C6</accession>
<dbReference type="GO" id="GO:0003677">
    <property type="term" value="F:DNA binding"/>
    <property type="evidence" value="ECO:0007669"/>
    <property type="project" value="UniProtKB-KW"/>
</dbReference>
<keyword evidence="2" id="KW-0805">Transcription regulation</keyword>
<dbReference type="PANTHER" id="PTHR30293:SF0">
    <property type="entry name" value="NITROGEN ASSIMILATION REGULATORY PROTEIN NAC"/>
    <property type="match status" value="1"/>
</dbReference>
<dbReference type="PANTHER" id="PTHR30293">
    <property type="entry name" value="TRANSCRIPTIONAL REGULATORY PROTEIN NAC-RELATED"/>
    <property type="match status" value="1"/>
</dbReference>
<reference evidence="7 8" key="1">
    <citation type="submission" date="2020-07" db="EMBL/GenBank/DDBJ databases">
        <title>Exploring microbial biodiversity for novel pathways involved in the catabolism of aromatic compounds derived from lignin.</title>
        <authorList>
            <person name="Elkins J."/>
        </authorList>
    </citation>
    <scope>NUCLEOTIDE SEQUENCE [LARGE SCALE GENOMIC DNA]</scope>
    <source>
        <strain evidence="7 8">H2C3B</strain>
    </source>
</reference>
<feature type="domain" description="HTH lysR-type" evidence="6">
    <location>
        <begin position="1"/>
        <end position="58"/>
    </location>
</feature>
<dbReference type="PRINTS" id="PR00039">
    <property type="entry name" value="HTHLYSR"/>
</dbReference>
<protein>
    <submittedName>
        <fullName evidence="7">LysR family nitrogen assimilation transcriptional regulator</fullName>
    </submittedName>
</protein>
<dbReference type="FunFam" id="1.10.10.10:FF:000001">
    <property type="entry name" value="LysR family transcriptional regulator"/>
    <property type="match status" value="1"/>
</dbReference>
<dbReference type="SUPFAM" id="SSF53850">
    <property type="entry name" value="Periplasmic binding protein-like II"/>
    <property type="match status" value="1"/>
</dbReference>
<dbReference type="Proteomes" id="UP000572540">
    <property type="component" value="Unassembled WGS sequence"/>
</dbReference>
<organism evidence="7 8">
    <name type="scientific">Paraburkholderia bryophila</name>
    <dbReference type="NCBI Taxonomy" id="420952"/>
    <lineage>
        <taxon>Bacteria</taxon>
        <taxon>Pseudomonadati</taxon>
        <taxon>Pseudomonadota</taxon>
        <taxon>Betaproteobacteria</taxon>
        <taxon>Burkholderiales</taxon>
        <taxon>Burkholderiaceae</taxon>
        <taxon>Paraburkholderia</taxon>
    </lineage>
</organism>
<dbReference type="InterPro" id="IPR000847">
    <property type="entry name" value="LysR_HTH_N"/>
</dbReference>
<evidence type="ECO:0000256" key="4">
    <source>
        <dbReference type="ARBA" id="ARBA00023159"/>
    </source>
</evidence>
<name>A0A7Y9W4C6_9BURK</name>
<dbReference type="AlphaFoldDB" id="A0A7Y9W4C6"/>